<evidence type="ECO:0000313" key="1">
    <source>
        <dbReference type="EMBL" id="KXS08791.1"/>
    </source>
</evidence>
<dbReference type="EMBL" id="KQ965987">
    <property type="protein sequence ID" value="KXS08791.1"/>
    <property type="molecule type" value="Genomic_DNA"/>
</dbReference>
<dbReference type="OrthoDB" id="2127150at2759"/>
<proteinExistence type="predicted"/>
<evidence type="ECO:0000313" key="2">
    <source>
        <dbReference type="Proteomes" id="UP000070544"/>
    </source>
</evidence>
<dbReference type="AlphaFoldDB" id="A0A138ZWD0"/>
<protein>
    <submittedName>
        <fullName evidence="1">Uncharacterized protein</fullName>
    </submittedName>
</protein>
<organism evidence="1 2">
    <name type="scientific">Gonapodya prolifera (strain JEL478)</name>
    <name type="common">Monoblepharis prolifera</name>
    <dbReference type="NCBI Taxonomy" id="1344416"/>
    <lineage>
        <taxon>Eukaryota</taxon>
        <taxon>Fungi</taxon>
        <taxon>Fungi incertae sedis</taxon>
        <taxon>Chytridiomycota</taxon>
        <taxon>Chytridiomycota incertae sedis</taxon>
        <taxon>Monoblepharidomycetes</taxon>
        <taxon>Monoblepharidales</taxon>
        <taxon>Gonapodyaceae</taxon>
        <taxon>Gonapodya</taxon>
    </lineage>
</organism>
<sequence>MSSHFLFHSEASETVPMEARYSFPTQASRVVKSVVKIPPRSGVDMKSLSASAKGRLIQLTLPAQGYLNPLESYLRFDLTINSSNTAATNGITVDVDYQNRSGLILEGMGSDMDRASLHNLTTFSGSGTQSQDGNTVKAVNILAGRSTALWGTGSAATGTSSAPVLTHTYCLNLGAGLLTQQKLIPLKWLANQLTIELEIEEPGAFLVQGYTTAVNGTNDANSKAGFVGDGIPRKYSQVADAFSSTITYDLTNIYFNAEIL</sequence>
<dbReference type="Proteomes" id="UP000070544">
    <property type="component" value="Unassembled WGS sequence"/>
</dbReference>
<feature type="non-terminal residue" evidence="1">
    <location>
        <position position="260"/>
    </location>
</feature>
<gene>
    <name evidence="1" type="ORF">M427DRAFT_39959</name>
</gene>
<accession>A0A138ZWD0</accession>
<keyword evidence="2" id="KW-1185">Reference proteome</keyword>
<name>A0A138ZWD0_GONPJ</name>
<reference evidence="1 2" key="1">
    <citation type="journal article" date="2015" name="Genome Biol. Evol.">
        <title>Phylogenomic analyses indicate that early fungi evolved digesting cell walls of algal ancestors of land plants.</title>
        <authorList>
            <person name="Chang Y."/>
            <person name="Wang S."/>
            <person name="Sekimoto S."/>
            <person name="Aerts A.L."/>
            <person name="Choi C."/>
            <person name="Clum A."/>
            <person name="LaButti K.M."/>
            <person name="Lindquist E.A."/>
            <person name="Yee Ngan C."/>
            <person name="Ohm R.A."/>
            <person name="Salamov A.A."/>
            <person name="Grigoriev I.V."/>
            <person name="Spatafora J.W."/>
            <person name="Berbee M.L."/>
        </authorList>
    </citation>
    <scope>NUCLEOTIDE SEQUENCE [LARGE SCALE GENOMIC DNA]</scope>
    <source>
        <strain evidence="1 2">JEL478</strain>
    </source>
</reference>